<evidence type="ECO:0000313" key="4">
    <source>
        <dbReference type="EMBL" id="CCF55509.1"/>
    </source>
</evidence>
<dbReference type="KEGG" id="kaf:KAFR_0A00710"/>
<dbReference type="Pfam" id="PF08624">
    <property type="entry name" value="CRC_subunit"/>
    <property type="match status" value="1"/>
</dbReference>
<dbReference type="GO" id="GO:0006337">
    <property type="term" value="P:nucleosome disassembly"/>
    <property type="evidence" value="ECO:0007669"/>
    <property type="project" value="EnsemblFungi"/>
</dbReference>
<dbReference type="GeneID" id="13882344"/>
<evidence type="ECO:0000256" key="3">
    <source>
        <dbReference type="SAM" id="MobiDB-lite"/>
    </source>
</evidence>
<evidence type="ECO:0000256" key="2">
    <source>
        <dbReference type="ARBA" id="ARBA00023163"/>
    </source>
</evidence>
<gene>
    <name evidence="4" type="primary">KAFR0A00710</name>
    <name evidence="4" type="ORF">KAFR_0A00710</name>
</gene>
<evidence type="ECO:0008006" key="6">
    <source>
        <dbReference type="Google" id="ProtNLM"/>
    </source>
</evidence>
<dbReference type="PANTHER" id="PTHR22597:SF3">
    <property type="entry name" value="CHROMATIN STRUCTURE-REMODELING COMPLEX SUBUNIT RSC7"/>
    <property type="match status" value="1"/>
</dbReference>
<evidence type="ECO:0000313" key="5">
    <source>
        <dbReference type="Proteomes" id="UP000005220"/>
    </source>
</evidence>
<evidence type="ECO:0000256" key="1">
    <source>
        <dbReference type="ARBA" id="ARBA00023015"/>
    </source>
</evidence>
<reference evidence="4 5" key="1">
    <citation type="journal article" date="2011" name="Proc. Natl. Acad. Sci. U.S.A.">
        <title>Evolutionary erosion of yeast sex chromosomes by mating-type switching accidents.</title>
        <authorList>
            <person name="Gordon J.L."/>
            <person name="Armisen D."/>
            <person name="Proux-Wera E."/>
            <person name="Oheigeartaigh S.S."/>
            <person name="Byrne K.P."/>
            <person name="Wolfe K.H."/>
        </authorList>
    </citation>
    <scope>NUCLEOTIDE SEQUENCE [LARGE SCALE GENOMIC DNA]</scope>
    <source>
        <strain evidence="5">ATCC 22294 / BCRC 22015 / CBS 2517 / CECT 1963 / NBRC 1671 / NRRL Y-8276</strain>
    </source>
</reference>
<name>H2AMA9_KAZAF</name>
<feature type="compositionally biased region" description="Basic and acidic residues" evidence="3">
    <location>
        <begin position="26"/>
        <end position="38"/>
    </location>
</feature>
<protein>
    <recommendedName>
        <fullName evidence="6">Chromatin structure-remodeling complex subunit RSC7</fullName>
    </recommendedName>
</protein>
<keyword evidence="2" id="KW-0804">Transcription</keyword>
<dbReference type="GO" id="GO:0006368">
    <property type="term" value="P:transcription elongation by RNA polymerase II"/>
    <property type="evidence" value="ECO:0007669"/>
    <property type="project" value="EnsemblFungi"/>
</dbReference>
<dbReference type="GO" id="GO:0031490">
    <property type="term" value="F:chromatin DNA binding"/>
    <property type="evidence" value="ECO:0007669"/>
    <property type="project" value="TreeGrafter"/>
</dbReference>
<keyword evidence="1" id="KW-0805">Transcription regulation</keyword>
<feature type="compositionally biased region" description="Acidic residues" evidence="3">
    <location>
        <begin position="39"/>
        <end position="74"/>
    </location>
</feature>
<proteinExistence type="predicted"/>
<keyword evidence="5" id="KW-1185">Reference proteome</keyword>
<sequence length="450" mass="51159">MSDIESSPSRSGTRSRSRSTANKPSYKLDLEDPDLKDIEFDEERDEDYEEDGVEADIPGDNDDDDEDDEAEVSFEEGRGRASKRRITVEDDEDQSQIADTDRSDSNLSSSIPSKKVRMGHPVDSEGNPIPVVDDEYALPEDEEGEAKITKDGELLGDREFLVRTFTLYDRGNRQYMLSTEPARAVGLRDSHLFFQYHPNLYKVILSQEQKNNLIDRGVLPYSYRNRQIALVAARSVFREFGARIIKDGKNITDDYYVQRLREEGNLVEGTPVTDVEHKSIPRDSESVENLEVAPTSTGQPSYPAKTTVEYFDRKNSTAHAGASTFGSTKQLNSTNWLYQHAAACSRFNSDMYYDRVKVLLIDHQGLRDPYTNVLHLPQSTQATKVQGYYKREASAPLENDAEIVYETLIRDDDLTRVKTGLLDVPQEIYEGVVDEETKRAIEEQKEFESK</sequence>
<dbReference type="Proteomes" id="UP000005220">
    <property type="component" value="Chromosome 1"/>
</dbReference>
<dbReference type="InParanoid" id="H2AMA9"/>
<dbReference type="HOGENOM" id="CLU_022149_1_0_1"/>
<dbReference type="eggNOG" id="ENOG502QW07">
    <property type="taxonomic scope" value="Eukaryota"/>
</dbReference>
<dbReference type="STRING" id="1071382.H2AMA9"/>
<dbReference type="OrthoDB" id="5598844at2759"/>
<feature type="region of interest" description="Disordered" evidence="3">
    <location>
        <begin position="1"/>
        <end position="132"/>
    </location>
</feature>
<dbReference type="AlphaFoldDB" id="H2AMA9"/>
<organism evidence="4 5">
    <name type="scientific">Kazachstania africana (strain ATCC 22294 / BCRC 22015 / CBS 2517 / CECT 1963 / NBRC 1671 / NRRL Y-8276)</name>
    <name type="common">Yeast</name>
    <name type="synonym">Kluyveromyces africanus</name>
    <dbReference type="NCBI Taxonomy" id="1071382"/>
    <lineage>
        <taxon>Eukaryota</taxon>
        <taxon>Fungi</taxon>
        <taxon>Dikarya</taxon>
        <taxon>Ascomycota</taxon>
        <taxon>Saccharomycotina</taxon>
        <taxon>Saccharomycetes</taxon>
        <taxon>Saccharomycetales</taxon>
        <taxon>Saccharomycetaceae</taxon>
        <taxon>Kazachstania</taxon>
    </lineage>
</organism>
<feature type="region of interest" description="Disordered" evidence="3">
    <location>
        <begin position="283"/>
        <end position="303"/>
    </location>
</feature>
<dbReference type="EMBL" id="HE650821">
    <property type="protein sequence ID" value="CCF55509.1"/>
    <property type="molecule type" value="Genomic_DNA"/>
</dbReference>
<dbReference type="PANTHER" id="PTHR22597">
    <property type="entry name" value="POLYCOMB GROUP PROTEIN"/>
    <property type="match status" value="1"/>
</dbReference>
<dbReference type="GO" id="GO:0016586">
    <property type="term" value="C:RSC-type complex"/>
    <property type="evidence" value="ECO:0007669"/>
    <property type="project" value="EnsemblFungi"/>
</dbReference>
<accession>H2AMA9</accession>
<dbReference type="FunCoup" id="H2AMA9">
    <property type="interactions" value="424"/>
</dbReference>
<dbReference type="RefSeq" id="XP_003954644.1">
    <property type="nucleotide sequence ID" value="XM_003954595.1"/>
</dbReference>
<dbReference type="InterPro" id="IPR013933">
    <property type="entry name" value="CRC_Rsc7/Swp82"/>
</dbReference>
<feature type="compositionally biased region" description="Low complexity" evidence="3">
    <location>
        <begin position="1"/>
        <end position="14"/>
    </location>
</feature>